<evidence type="ECO:0000256" key="1">
    <source>
        <dbReference type="SAM" id="Phobius"/>
    </source>
</evidence>
<comment type="caution">
    <text evidence="3">The sequence shown here is derived from an EMBL/GenBank/DDBJ whole genome shotgun (WGS) entry which is preliminary data.</text>
</comment>
<dbReference type="Proteomes" id="UP000677228">
    <property type="component" value="Unassembled WGS sequence"/>
</dbReference>
<dbReference type="EMBL" id="CAJOBC010114411">
    <property type="protein sequence ID" value="CAF4544689.1"/>
    <property type="molecule type" value="Genomic_DNA"/>
</dbReference>
<evidence type="ECO:0000313" key="2">
    <source>
        <dbReference type="EMBL" id="CAF1558239.1"/>
    </source>
</evidence>
<dbReference type="EMBL" id="CAJNOQ010045930">
    <property type="protein sequence ID" value="CAF1637239.1"/>
    <property type="molecule type" value="Genomic_DNA"/>
</dbReference>
<name>A0A816DTS4_9BILA</name>
<keyword evidence="1" id="KW-1133">Transmembrane helix</keyword>
<dbReference type="AlphaFoldDB" id="A0A816DTS4"/>
<organism evidence="3 6">
    <name type="scientific">Didymodactylos carnosus</name>
    <dbReference type="NCBI Taxonomy" id="1234261"/>
    <lineage>
        <taxon>Eukaryota</taxon>
        <taxon>Metazoa</taxon>
        <taxon>Spiralia</taxon>
        <taxon>Gnathifera</taxon>
        <taxon>Rotifera</taxon>
        <taxon>Eurotatoria</taxon>
        <taxon>Bdelloidea</taxon>
        <taxon>Philodinida</taxon>
        <taxon>Philodinidae</taxon>
        <taxon>Didymodactylos</taxon>
    </lineage>
</organism>
<dbReference type="EMBL" id="CAJOBA010064036">
    <property type="protein sequence ID" value="CAF4349504.1"/>
    <property type="molecule type" value="Genomic_DNA"/>
</dbReference>
<evidence type="ECO:0000313" key="6">
    <source>
        <dbReference type="Proteomes" id="UP000663829"/>
    </source>
</evidence>
<feature type="transmembrane region" description="Helical" evidence="1">
    <location>
        <begin position="18"/>
        <end position="40"/>
    </location>
</feature>
<keyword evidence="1" id="KW-0812">Transmembrane</keyword>
<accession>A0A816DTS4</accession>
<evidence type="ECO:0000313" key="5">
    <source>
        <dbReference type="EMBL" id="CAF4544689.1"/>
    </source>
</evidence>
<evidence type="ECO:0000313" key="4">
    <source>
        <dbReference type="EMBL" id="CAF4349504.1"/>
    </source>
</evidence>
<dbReference type="Proteomes" id="UP000663829">
    <property type="component" value="Unassembled WGS sequence"/>
</dbReference>
<evidence type="ECO:0000313" key="3">
    <source>
        <dbReference type="EMBL" id="CAF1637239.1"/>
    </source>
</evidence>
<dbReference type="EMBL" id="CAJNOK010041477">
    <property type="protein sequence ID" value="CAF1558239.1"/>
    <property type="molecule type" value="Genomic_DNA"/>
</dbReference>
<dbReference type="GO" id="GO:0060271">
    <property type="term" value="P:cilium assembly"/>
    <property type="evidence" value="ECO:0007669"/>
    <property type="project" value="InterPro"/>
</dbReference>
<feature type="non-terminal residue" evidence="3">
    <location>
        <position position="58"/>
    </location>
</feature>
<keyword evidence="6" id="KW-1185">Reference proteome</keyword>
<dbReference type="GO" id="GO:0036038">
    <property type="term" value="C:MKS complex"/>
    <property type="evidence" value="ECO:0007669"/>
    <property type="project" value="InterPro"/>
</dbReference>
<dbReference type="InterPro" id="IPR019170">
    <property type="entry name" value="Meckelin"/>
</dbReference>
<dbReference type="Pfam" id="PF09773">
    <property type="entry name" value="Meckelin"/>
    <property type="match status" value="1"/>
</dbReference>
<proteinExistence type="predicted"/>
<sequence>ISFESQYRMDLSAHIRDIWIAVGVLSGLGLLLAFAQAWAWQSRSGKEIIDLQVRITPK</sequence>
<gene>
    <name evidence="3" type="ORF">GPM918_LOCUS44732</name>
    <name evidence="2" type="ORF">OVA965_LOCUS39667</name>
    <name evidence="5" type="ORF">SRO942_LOCUS46738</name>
    <name evidence="4" type="ORF">TMI583_LOCUS41001</name>
</gene>
<keyword evidence="1" id="KW-0472">Membrane</keyword>
<reference evidence="3" key="1">
    <citation type="submission" date="2021-02" db="EMBL/GenBank/DDBJ databases">
        <authorList>
            <person name="Nowell W R."/>
        </authorList>
    </citation>
    <scope>NUCLEOTIDE SEQUENCE</scope>
</reference>
<protein>
    <submittedName>
        <fullName evidence="3">Uncharacterized protein</fullName>
    </submittedName>
</protein>
<feature type="non-terminal residue" evidence="3">
    <location>
        <position position="1"/>
    </location>
</feature>
<dbReference type="Proteomes" id="UP000682733">
    <property type="component" value="Unassembled WGS sequence"/>
</dbReference>
<dbReference type="Proteomes" id="UP000681722">
    <property type="component" value="Unassembled WGS sequence"/>
</dbReference>